<keyword evidence="16" id="KW-1185">Reference proteome</keyword>
<dbReference type="FunFam" id="2.170.190.11:FF:000001">
    <property type="entry name" value="Molybdopterin molybdenumtransferase"/>
    <property type="match status" value="1"/>
</dbReference>
<dbReference type="OrthoDB" id="9804758at2"/>
<dbReference type="Gene3D" id="2.170.190.11">
    <property type="entry name" value="Molybdopterin biosynthesis moea protein, domain 3"/>
    <property type="match status" value="1"/>
</dbReference>
<dbReference type="Gene3D" id="2.40.340.10">
    <property type="entry name" value="MoeA, C-terminal, domain IV"/>
    <property type="match status" value="1"/>
</dbReference>
<dbReference type="SUPFAM" id="SSF53218">
    <property type="entry name" value="Molybdenum cofactor biosynthesis proteins"/>
    <property type="match status" value="1"/>
</dbReference>
<comment type="similarity">
    <text evidence="4 13">Belongs to the MoeA family.</text>
</comment>
<dbReference type="AlphaFoldDB" id="A0A4R2NA02"/>
<dbReference type="RefSeq" id="WP_132501061.1">
    <property type="nucleotide sequence ID" value="NZ_LVXA01000001.1"/>
</dbReference>
<evidence type="ECO:0000256" key="10">
    <source>
        <dbReference type="ARBA" id="ARBA00022842"/>
    </source>
</evidence>
<evidence type="ECO:0000256" key="13">
    <source>
        <dbReference type="RuleBase" id="RU365090"/>
    </source>
</evidence>
<evidence type="ECO:0000256" key="12">
    <source>
        <dbReference type="ARBA" id="ARBA00047317"/>
    </source>
</evidence>
<evidence type="ECO:0000313" key="15">
    <source>
        <dbReference type="EMBL" id="TCP17820.1"/>
    </source>
</evidence>
<dbReference type="PROSITE" id="PS01079">
    <property type="entry name" value="MOCF_BIOSYNTHESIS_2"/>
    <property type="match status" value="1"/>
</dbReference>
<dbReference type="InterPro" id="IPR036688">
    <property type="entry name" value="MoeA_C_domain_IV_sf"/>
</dbReference>
<dbReference type="PANTHER" id="PTHR10192:SF5">
    <property type="entry name" value="GEPHYRIN"/>
    <property type="match status" value="1"/>
</dbReference>
<dbReference type="NCBIfam" id="TIGR00177">
    <property type="entry name" value="molyb_syn"/>
    <property type="match status" value="1"/>
</dbReference>
<sequence>MSLFTLAQSLTQLLNTLPSPTQCEYINLDQAVNRVLAEDIFSPISIPRFDNSAMDGYAIRFADLNQHQHFTVVGKAFAGRPFEGQIGIGECVRIMTGACIPTGADTVVMQENTKLDAQGKITFLTLPKCNANIRHCGEDILQGALVLKKGTKLNVTTLPLLASLGIERVAVFSRIKVAILSTGDELVSVGKPLKTGQIYDTNRFTIRLMLEKLHCEIIDYGVLPDCSEQIERVFCQAQEAADVLITSGGVSVGEADFTKDVLEKLGKINFWKIAMKPGKPFAFGKLNKTWFFGLPGNPVSALVTFYQLVQPALLKLAGVSAEKIANFSPNLTACTTEPLKKAVGRQDFQRGFYYTNAQGKLEVKSIGTQGSHIFSAFQESNCFIVLEQERADVQAGETVTIQPFNHLLN</sequence>
<dbReference type="Proteomes" id="UP000295537">
    <property type="component" value="Unassembled WGS sequence"/>
</dbReference>
<dbReference type="InterPro" id="IPR005111">
    <property type="entry name" value="MoeA_C_domain_IV"/>
</dbReference>
<dbReference type="FunFam" id="3.40.980.10:FF:000004">
    <property type="entry name" value="Molybdopterin molybdenumtransferase"/>
    <property type="match status" value="1"/>
</dbReference>
<evidence type="ECO:0000256" key="9">
    <source>
        <dbReference type="ARBA" id="ARBA00022723"/>
    </source>
</evidence>
<dbReference type="Pfam" id="PF00994">
    <property type="entry name" value="MoCF_biosynth"/>
    <property type="match status" value="1"/>
</dbReference>
<dbReference type="GO" id="GO:0006777">
    <property type="term" value="P:Mo-molybdopterin cofactor biosynthetic process"/>
    <property type="evidence" value="ECO:0007669"/>
    <property type="project" value="UniProtKB-UniRule"/>
</dbReference>
<organism evidence="15 16">
    <name type="scientific">Nicoletella semolina</name>
    <dbReference type="NCBI Taxonomy" id="271160"/>
    <lineage>
        <taxon>Bacteria</taxon>
        <taxon>Pseudomonadati</taxon>
        <taxon>Pseudomonadota</taxon>
        <taxon>Gammaproteobacteria</taxon>
        <taxon>Pasteurellales</taxon>
        <taxon>Pasteurellaceae</taxon>
        <taxon>Nicoletella</taxon>
    </lineage>
</organism>
<dbReference type="GO" id="GO:0005829">
    <property type="term" value="C:cytosol"/>
    <property type="evidence" value="ECO:0007669"/>
    <property type="project" value="TreeGrafter"/>
</dbReference>
<gene>
    <name evidence="15" type="ORF">EV693_10450</name>
</gene>
<evidence type="ECO:0000256" key="4">
    <source>
        <dbReference type="ARBA" id="ARBA00010763"/>
    </source>
</evidence>
<proteinExistence type="inferred from homology"/>
<keyword evidence="9 13" id="KW-0479">Metal-binding</keyword>
<comment type="caution">
    <text evidence="15">The sequence shown here is derived from an EMBL/GenBank/DDBJ whole genome shotgun (WGS) entry which is preliminary data.</text>
</comment>
<evidence type="ECO:0000256" key="8">
    <source>
        <dbReference type="ARBA" id="ARBA00022679"/>
    </source>
</evidence>
<dbReference type="InterPro" id="IPR036425">
    <property type="entry name" value="MoaB/Mog-like_dom_sf"/>
</dbReference>
<comment type="catalytic activity">
    <reaction evidence="12">
        <text>adenylyl-molybdopterin + molybdate = Mo-molybdopterin + AMP + H(+)</text>
        <dbReference type="Rhea" id="RHEA:35047"/>
        <dbReference type="ChEBI" id="CHEBI:15378"/>
        <dbReference type="ChEBI" id="CHEBI:36264"/>
        <dbReference type="ChEBI" id="CHEBI:62727"/>
        <dbReference type="ChEBI" id="CHEBI:71302"/>
        <dbReference type="ChEBI" id="CHEBI:456215"/>
        <dbReference type="EC" id="2.10.1.1"/>
    </reaction>
</comment>
<dbReference type="GO" id="GO:0061599">
    <property type="term" value="F:molybdopterin molybdotransferase activity"/>
    <property type="evidence" value="ECO:0007669"/>
    <property type="project" value="UniProtKB-UniRule"/>
</dbReference>
<keyword evidence="7 13" id="KW-0500">Molybdenum</keyword>
<dbReference type="Gene3D" id="3.90.105.10">
    <property type="entry name" value="Molybdopterin biosynthesis moea protein, domain 2"/>
    <property type="match status" value="1"/>
</dbReference>
<dbReference type="SMART" id="SM00852">
    <property type="entry name" value="MoCF_biosynth"/>
    <property type="match status" value="1"/>
</dbReference>
<dbReference type="InterPro" id="IPR005110">
    <property type="entry name" value="MoeA_linker/N"/>
</dbReference>
<dbReference type="NCBIfam" id="NF007960">
    <property type="entry name" value="PRK10680.1"/>
    <property type="match status" value="1"/>
</dbReference>
<dbReference type="EC" id="2.10.1.1" evidence="5 13"/>
<accession>A0A4R2NA02</accession>
<protein>
    <recommendedName>
        <fullName evidence="6 13">Molybdopterin molybdenumtransferase</fullName>
        <ecNumber evidence="5 13">2.10.1.1</ecNumber>
    </recommendedName>
</protein>
<evidence type="ECO:0000256" key="3">
    <source>
        <dbReference type="ARBA" id="ARBA00005046"/>
    </source>
</evidence>
<dbReference type="UniPathway" id="UPA00344"/>
<reference evidence="15 16" key="1">
    <citation type="submission" date="2019-03" db="EMBL/GenBank/DDBJ databases">
        <title>Genomic Encyclopedia of Type Strains, Phase IV (KMG-IV): sequencing the most valuable type-strain genomes for metagenomic binning, comparative biology and taxonomic classification.</title>
        <authorList>
            <person name="Goeker M."/>
        </authorList>
    </citation>
    <scope>NUCLEOTIDE SEQUENCE [LARGE SCALE GENOMIC DNA]</scope>
    <source>
        <strain evidence="15 16">DSM 16380</strain>
    </source>
</reference>
<evidence type="ECO:0000256" key="2">
    <source>
        <dbReference type="ARBA" id="ARBA00002901"/>
    </source>
</evidence>
<dbReference type="SUPFAM" id="SSF63882">
    <property type="entry name" value="MoeA N-terminal region -like"/>
    <property type="match status" value="1"/>
</dbReference>
<dbReference type="Pfam" id="PF03453">
    <property type="entry name" value="MoeA_N"/>
    <property type="match status" value="1"/>
</dbReference>
<comment type="cofactor">
    <cofactor evidence="1 13">
        <name>Mg(2+)</name>
        <dbReference type="ChEBI" id="CHEBI:18420"/>
    </cofactor>
</comment>
<dbReference type="Gene3D" id="3.40.980.10">
    <property type="entry name" value="MoaB/Mog-like domain"/>
    <property type="match status" value="1"/>
</dbReference>
<comment type="function">
    <text evidence="2 13">Catalyzes the insertion of molybdate into adenylated molybdopterin with the concomitant release of AMP.</text>
</comment>
<keyword evidence="11 13" id="KW-0501">Molybdenum cofactor biosynthesis</keyword>
<dbReference type="PANTHER" id="PTHR10192">
    <property type="entry name" value="MOLYBDOPTERIN BIOSYNTHESIS PROTEIN"/>
    <property type="match status" value="1"/>
</dbReference>
<dbReference type="FunFam" id="2.40.340.10:FF:000003">
    <property type="entry name" value="Molybdopterin molybdenumtransferase"/>
    <property type="match status" value="1"/>
</dbReference>
<dbReference type="SUPFAM" id="SSF63867">
    <property type="entry name" value="MoeA C-terminal domain-like"/>
    <property type="match status" value="1"/>
</dbReference>
<keyword evidence="10 13" id="KW-0460">Magnesium</keyword>
<dbReference type="NCBIfam" id="NF045515">
    <property type="entry name" value="Glp_gephyrin"/>
    <property type="match status" value="1"/>
</dbReference>
<evidence type="ECO:0000256" key="7">
    <source>
        <dbReference type="ARBA" id="ARBA00022505"/>
    </source>
</evidence>
<dbReference type="CDD" id="cd00887">
    <property type="entry name" value="MoeA"/>
    <property type="match status" value="1"/>
</dbReference>
<dbReference type="InterPro" id="IPR008284">
    <property type="entry name" value="MoCF_biosynth_CS"/>
</dbReference>
<evidence type="ECO:0000256" key="5">
    <source>
        <dbReference type="ARBA" id="ARBA00013269"/>
    </source>
</evidence>
<dbReference type="Pfam" id="PF03454">
    <property type="entry name" value="MoeA_C"/>
    <property type="match status" value="1"/>
</dbReference>
<feature type="domain" description="MoaB/Mog" evidence="14">
    <location>
        <begin position="178"/>
        <end position="315"/>
    </location>
</feature>
<keyword evidence="8 13" id="KW-0808">Transferase</keyword>
<comment type="pathway">
    <text evidence="3 13">Cofactor biosynthesis; molybdopterin biosynthesis.</text>
</comment>
<dbReference type="GO" id="GO:0046872">
    <property type="term" value="F:metal ion binding"/>
    <property type="evidence" value="ECO:0007669"/>
    <property type="project" value="UniProtKB-UniRule"/>
</dbReference>
<evidence type="ECO:0000259" key="14">
    <source>
        <dbReference type="SMART" id="SM00852"/>
    </source>
</evidence>
<dbReference type="EMBL" id="SLXJ01000004">
    <property type="protein sequence ID" value="TCP17820.1"/>
    <property type="molecule type" value="Genomic_DNA"/>
</dbReference>
<dbReference type="InterPro" id="IPR038987">
    <property type="entry name" value="MoeA-like"/>
</dbReference>
<evidence type="ECO:0000256" key="1">
    <source>
        <dbReference type="ARBA" id="ARBA00001946"/>
    </source>
</evidence>
<dbReference type="InterPro" id="IPR001453">
    <property type="entry name" value="MoaB/Mog_dom"/>
</dbReference>
<evidence type="ECO:0000313" key="16">
    <source>
        <dbReference type="Proteomes" id="UP000295537"/>
    </source>
</evidence>
<evidence type="ECO:0000256" key="11">
    <source>
        <dbReference type="ARBA" id="ARBA00023150"/>
    </source>
</evidence>
<evidence type="ECO:0000256" key="6">
    <source>
        <dbReference type="ARBA" id="ARBA00021108"/>
    </source>
</evidence>
<name>A0A4R2NA02_9PAST</name>
<dbReference type="InterPro" id="IPR036135">
    <property type="entry name" value="MoeA_linker/N_sf"/>
</dbReference>